<dbReference type="KEGG" id="kme:H0A61_02930"/>
<protein>
    <submittedName>
        <fullName evidence="1">Uncharacterized protein</fullName>
    </submittedName>
</protein>
<evidence type="ECO:0000313" key="2">
    <source>
        <dbReference type="Proteomes" id="UP000662904"/>
    </source>
</evidence>
<reference evidence="1" key="1">
    <citation type="submission" date="2020-07" db="EMBL/GenBank/DDBJ databases">
        <title>Koleobacter methoxysyntrophicus gen. nov., sp. nov., a novel anaerobic bacterium isolated from deep subsurface oil field and proposal of Koleobacterales ord. nov. in the phylum Firmicutes.</title>
        <authorList>
            <person name="Sakamoto S."/>
            <person name="Tamaki H."/>
        </authorList>
    </citation>
    <scope>NUCLEOTIDE SEQUENCE</scope>
    <source>
        <strain evidence="1">NRmbB1</strain>
    </source>
</reference>
<accession>A0A8A0RRJ5</accession>
<organism evidence="1 2">
    <name type="scientific">Koleobacter methoxysyntrophicus</name>
    <dbReference type="NCBI Taxonomy" id="2751313"/>
    <lineage>
        <taxon>Bacteria</taxon>
        <taxon>Bacillati</taxon>
        <taxon>Bacillota</taxon>
        <taxon>Clostridia</taxon>
        <taxon>Koleobacterales</taxon>
        <taxon>Koleobacteraceae</taxon>
        <taxon>Koleobacter</taxon>
    </lineage>
</organism>
<proteinExistence type="predicted"/>
<gene>
    <name evidence="1" type="ORF">H0A61_02930</name>
</gene>
<dbReference type="Proteomes" id="UP000662904">
    <property type="component" value="Chromosome"/>
</dbReference>
<name>A0A8A0RRJ5_9FIRM</name>
<evidence type="ECO:0000313" key="1">
    <source>
        <dbReference type="EMBL" id="QSQ10522.1"/>
    </source>
</evidence>
<dbReference type="RefSeq" id="WP_206707829.1">
    <property type="nucleotide sequence ID" value="NZ_CP059066.1"/>
</dbReference>
<dbReference type="EMBL" id="CP059066">
    <property type="protein sequence ID" value="QSQ10522.1"/>
    <property type="molecule type" value="Genomic_DNA"/>
</dbReference>
<dbReference type="AlphaFoldDB" id="A0A8A0RRJ5"/>
<sequence length="127" mass="14918">MKKIEKFVRGFMKMQKATPVEVKVRCGGELHRIVLSENGQLCLCNHHGKEEETENRCGEILKAWQTACRKYPSTKEKYRLPQKLRKKAKERYYLKFAQILIRSREKHGCCCVIGRIWDEITAALYGK</sequence>
<keyword evidence="2" id="KW-1185">Reference proteome</keyword>